<evidence type="ECO:0000313" key="2">
    <source>
        <dbReference type="EMBL" id="QAA33008.1"/>
    </source>
</evidence>
<proteinExistence type="predicted"/>
<dbReference type="Proteomes" id="UP000286268">
    <property type="component" value="Chromosome"/>
</dbReference>
<reference evidence="2 3" key="1">
    <citation type="submission" date="2018-01" db="EMBL/GenBank/DDBJ databases">
        <title>Genome Sequencing and Assembly of Anaerobacter polyendosporus strain CT4.</title>
        <authorList>
            <person name="Tachaapaikoon C."/>
            <person name="Sutheeworapong S."/>
            <person name="Jenjaroenpun P."/>
            <person name="Wongsurawat T."/>
            <person name="Nookeaw I."/>
            <person name="Cheawchanlertfa P."/>
            <person name="Kosugi A."/>
            <person name="Cheevadhanarak S."/>
            <person name="Ratanakhanokchai K."/>
        </authorList>
    </citation>
    <scope>NUCLEOTIDE SEQUENCE [LARGE SCALE GENOMIC DNA]</scope>
    <source>
        <strain evidence="2 3">CT4</strain>
    </source>
</reference>
<evidence type="ECO:0000313" key="3">
    <source>
        <dbReference type="Proteomes" id="UP000286268"/>
    </source>
</evidence>
<dbReference type="RefSeq" id="WP_128213740.1">
    <property type="nucleotide sequence ID" value="NZ_CP025746.1"/>
</dbReference>
<protein>
    <submittedName>
        <fullName evidence="2">Uncharacterized protein</fullName>
    </submittedName>
</protein>
<keyword evidence="1" id="KW-1133">Transmembrane helix</keyword>
<feature type="transmembrane region" description="Helical" evidence="1">
    <location>
        <begin position="127"/>
        <end position="144"/>
    </location>
</feature>
<keyword evidence="1" id="KW-0472">Membrane</keyword>
<organism evidence="2 3">
    <name type="scientific">Clostridium manihotivorum</name>
    <dbReference type="NCBI Taxonomy" id="2320868"/>
    <lineage>
        <taxon>Bacteria</taxon>
        <taxon>Bacillati</taxon>
        <taxon>Bacillota</taxon>
        <taxon>Clostridia</taxon>
        <taxon>Eubacteriales</taxon>
        <taxon>Clostridiaceae</taxon>
        <taxon>Clostridium</taxon>
    </lineage>
</organism>
<dbReference type="AlphaFoldDB" id="A0A410DVK0"/>
<keyword evidence="3" id="KW-1185">Reference proteome</keyword>
<sequence length="353" mass="40931">MIEFIALFLVILFYVIPLNIVLYNICESFSEYLLNNYPNPPFKFLLYISSDYLPPTIYVVTFIIIFLLLYFLLSSVVRKSLFIFKDIDISKYTIIKYSKGQKSMNIIARILIIALLVLQWYVEVINIRIIVLGVLCFVFIFKELKPRKIRKTIENAASYKERTTKKELVVDDSESYIDFKWTYELDALDIKKPIEFNIRFDKKANYMVKDKATMLEIEKNVRDFSAKVKNLCDYNNLDNFHKIYAVYSLLSKFKIENSIENSERTNQTPSETLAKQAGNDYSIGICASTILRAMTMEVKELEIPSKDGGTKLALAVEGADELVGNYYVSDNKQYFYCQLGENNDFIVGEVPKA</sequence>
<dbReference type="EMBL" id="CP025746">
    <property type="protein sequence ID" value="QAA33008.1"/>
    <property type="molecule type" value="Genomic_DNA"/>
</dbReference>
<feature type="transmembrane region" description="Helical" evidence="1">
    <location>
        <begin position="7"/>
        <end position="25"/>
    </location>
</feature>
<name>A0A410DVK0_9CLOT</name>
<gene>
    <name evidence="2" type="ORF">C1I91_15930</name>
</gene>
<feature type="transmembrane region" description="Helical" evidence="1">
    <location>
        <begin position="104"/>
        <end position="121"/>
    </location>
</feature>
<keyword evidence="1" id="KW-0812">Transmembrane</keyword>
<dbReference type="KEGG" id="cmah:C1I91_15930"/>
<accession>A0A410DVK0</accession>
<feature type="transmembrane region" description="Helical" evidence="1">
    <location>
        <begin position="52"/>
        <end position="73"/>
    </location>
</feature>
<evidence type="ECO:0000256" key="1">
    <source>
        <dbReference type="SAM" id="Phobius"/>
    </source>
</evidence>